<evidence type="ECO:0000256" key="2">
    <source>
        <dbReference type="SAM" id="SignalP"/>
    </source>
</evidence>
<proteinExistence type="predicted"/>
<gene>
    <name evidence="3" type="ORF">CWI38_0077p0050</name>
</gene>
<feature type="chain" id="PRO_5020441051" evidence="2">
    <location>
        <begin position="20"/>
        <end position="97"/>
    </location>
</feature>
<feature type="region of interest" description="Disordered" evidence="1">
    <location>
        <begin position="32"/>
        <end position="69"/>
    </location>
</feature>
<protein>
    <submittedName>
        <fullName evidence="3">Uncharacterized protein</fullName>
    </submittedName>
</protein>
<keyword evidence="2" id="KW-0732">Signal</keyword>
<feature type="signal peptide" evidence="2">
    <location>
        <begin position="1"/>
        <end position="19"/>
    </location>
</feature>
<dbReference type="AlphaFoldDB" id="A0A4Q9M184"/>
<reference evidence="3 4" key="1">
    <citation type="submission" date="2017-12" db="EMBL/GenBank/DDBJ databases">
        <authorList>
            <person name="Pombert J.-F."/>
            <person name="Haag K.L."/>
            <person name="Ebert D."/>
        </authorList>
    </citation>
    <scope>NUCLEOTIDE SEQUENCE [LARGE SCALE GENOMIC DNA]</scope>
    <source>
        <strain evidence="3">IL-G-3</strain>
    </source>
</reference>
<dbReference type="Proteomes" id="UP000292282">
    <property type="component" value="Unassembled WGS sequence"/>
</dbReference>
<keyword evidence="4" id="KW-1185">Reference proteome</keyword>
<feature type="compositionally biased region" description="Polar residues" evidence="1">
    <location>
        <begin position="32"/>
        <end position="43"/>
    </location>
</feature>
<evidence type="ECO:0000313" key="3">
    <source>
        <dbReference type="EMBL" id="TBU20395.1"/>
    </source>
</evidence>
<organism evidence="3 4">
    <name type="scientific">Hamiltosporidium tvaerminnensis</name>
    <dbReference type="NCBI Taxonomy" id="1176355"/>
    <lineage>
        <taxon>Eukaryota</taxon>
        <taxon>Fungi</taxon>
        <taxon>Fungi incertae sedis</taxon>
        <taxon>Microsporidia</taxon>
        <taxon>Dubosqiidae</taxon>
        <taxon>Hamiltosporidium</taxon>
    </lineage>
</organism>
<evidence type="ECO:0000256" key="1">
    <source>
        <dbReference type="SAM" id="MobiDB-lite"/>
    </source>
</evidence>
<evidence type="ECO:0000313" key="4">
    <source>
        <dbReference type="Proteomes" id="UP000292282"/>
    </source>
</evidence>
<dbReference type="EMBL" id="PITK01000077">
    <property type="protein sequence ID" value="TBU20395.1"/>
    <property type="molecule type" value="Genomic_DNA"/>
</dbReference>
<dbReference type="VEuPathDB" id="MicrosporidiaDB:CWI38_0077p0050"/>
<sequence length="97" mass="10658">MFRMECLLCFLFYITYICCNKNAGAYQRSNLRANSEDSPNGRSQMFGDLNGLGPTPLGRPYGSLGTGSGYPYSRNGPANKFKKEKGVISSLADVFIL</sequence>
<comment type="caution">
    <text evidence="3">The sequence shown here is derived from an EMBL/GenBank/DDBJ whole genome shotgun (WGS) entry which is preliminary data.</text>
</comment>
<accession>A0A4Q9M184</accession>
<name>A0A4Q9M184_9MICR</name>